<feature type="binding site" evidence="10">
    <location>
        <position position="85"/>
    </location>
    <ligand>
        <name>Na(+)</name>
        <dbReference type="ChEBI" id="CHEBI:29101"/>
        <note>structural</note>
    </ligand>
</feature>
<accession>A0A7T0KM17</accession>
<feature type="binding site" evidence="10">
    <location>
        <position position="82"/>
    </location>
    <ligand>
        <name>Na(+)</name>
        <dbReference type="ChEBI" id="CHEBI:29101"/>
        <note>structural</note>
    </ligand>
</feature>
<evidence type="ECO:0000256" key="9">
    <source>
        <dbReference type="ARBA" id="ARBA00049940"/>
    </source>
</evidence>
<keyword evidence="2 10" id="KW-1003">Cell membrane</keyword>
<keyword evidence="10" id="KW-0479">Metal-binding</keyword>
<evidence type="ECO:0000256" key="10">
    <source>
        <dbReference type="HAMAP-Rule" id="MF_00454"/>
    </source>
</evidence>
<dbReference type="GO" id="GO:0046872">
    <property type="term" value="F:metal ion binding"/>
    <property type="evidence" value="ECO:0007669"/>
    <property type="project" value="UniProtKB-KW"/>
</dbReference>
<evidence type="ECO:0000256" key="5">
    <source>
        <dbReference type="ARBA" id="ARBA00023136"/>
    </source>
</evidence>
<evidence type="ECO:0000256" key="1">
    <source>
        <dbReference type="ARBA" id="ARBA00004651"/>
    </source>
</evidence>
<comment type="similarity">
    <text evidence="7 10">Belongs to the fluoride channel Fluc/FEX (TC 1.A.43) family.</text>
</comment>
<dbReference type="PANTHER" id="PTHR28259">
    <property type="entry name" value="FLUORIDE EXPORT PROTEIN 1-RELATED"/>
    <property type="match status" value="1"/>
</dbReference>
<dbReference type="GO" id="GO:0005886">
    <property type="term" value="C:plasma membrane"/>
    <property type="evidence" value="ECO:0007669"/>
    <property type="project" value="UniProtKB-SubCell"/>
</dbReference>
<dbReference type="HAMAP" id="MF_00454">
    <property type="entry name" value="FluC"/>
    <property type="match status" value="1"/>
</dbReference>
<keyword evidence="6 10" id="KW-0407">Ion channel</keyword>
<dbReference type="GO" id="GO:0062054">
    <property type="term" value="F:fluoride channel activity"/>
    <property type="evidence" value="ECO:0007669"/>
    <property type="project" value="UniProtKB-UniRule"/>
</dbReference>
<keyword evidence="5 10" id="KW-0472">Membrane</keyword>
<protein>
    <recommendedName>
        <fullName evidence="10">Fluoride-specific ion channel FluC</fullName>
    </recommendedName>
</protein>
<evidence type="ECO:0000256" key="7">
    <source>
        <dbReference type="ARBA" id="ARBA00035120"/>
    </source>
</evidence>
<keyword evidence="10" id="KW-0406">Ion transport</keyword>
<comment type="function">
    <text evidence="9 10">Fluoride-specific ion channel. Important for reducing fluoride concentration in the cell, thus reducing its toxicity.</text>
</comment>
<dbReference type="AlphaFoldDB" id="A0A7T0KM17"/>
<keyword evidence="10" id="KW-0813">Transport</keyword>
<keyword evidence="10" id="KW-0915">Sodium</keyword>
<dbReference type="Proteomes" id="UP000594586">
    <property type="component" value="Chromosome"/>
</dbReference>
<feature type="transmembrane region" description="Helical" evidence="10">
    <location>
        <begin position="21"/>
        <end position="41"/>
    </location>
</feature>
<evidence type="ECO:0000256" key="2">
    <source>
        <dbReference type="ARBA" id="ARBA00022475"/>
    </source>
</evidence>
<feature type="transmembrane region" description="Helical" evidence="10">
    <location>
        <begin position="61"/>
        <end position="85"/>
    </location>
</feature>
<dbReference type="InterPro" id="IPR003691">
    <property type="entry name" value="FluC"/>
</dbReference>
<dbReference type="PANTHER" id="PTHR28259:SF1">
    <property type="entry name" value="FLUORIDE EXPORT PROTEIN 1-RELATED"/>
    <property type="match status" value="1"/>
</dbReference>
<evidence type="ECO:0000313" key="11">
    <source>
        <dbReference type="EMBL" id="QPK82934.1"/>
    </source>
</evidence>
<dbReference type="GO" id="GO:0140114">
    <property type="term" value="P:cellular detoxification of fluoride"/>
    <property type="evidence" value="ECO:0007669"/>
    <property type="project" value="UniProtKB-UniRule"/>
</dbReference>
<comment type="activity regulation">
    <text evidence="10">Na(+) is not transported, but it plays an essential structural role and its presence is essential for fluoride channel function.</text>
</comment>
<keyword evidence="12" id="KW-1185">Reference proteome</keyword>
<comment type="catalytic activity">
    <reaction evidence="8">
        <text>fluoride(in) = fluoride(out)</text>
        <dbReference type="Rhea" id="RHEA:76159"/>
        <dbReference type="ChEBI" id="CHEBI:17051"/>
    </reaction>
    <physiologicalReaction direction="left-to-right" evidence="8">
        <dbReference type="Rhea" id="RHEA:76160"/>
    </physiologicalReaction>
</comment>
<feature type="transmembrane region" description="Helical" evidence="10">
    <location>
        <begin position="106"/>
        <end position="129"/>
    </location>
</feature>
<keyword evidence="3 10" id="KW-0812">Transmembrane</keyword>
<evidence type="ECO:0000313" key="12">
    <source>
        <dbReference type="Proteomes" id="UP000594586"/>
    </source>
</evidence>
<dbReference type="Pfam" id="PF02537">
    <property type="entry name" value="CRCB"/>
    <property type="match status" value="1"/>
</dbReference>
<proteinExistence type="inferred from homology"/>
<gene>
    <name evidence="10" type="primary">fluC</name>
    <name evidence="10" type="synonym">crcB</name>
    <name evidence="11" type="ORF">G7Y29_08760</name>
</gene>
<organism evidence="11 12">
    <name type="scientific">Corynebacterium qintianiae</name>
    <dbReference type="NCBI Taxonomy" id="2709392"/>
    <lineage>
        <taxon>Bacteria</taxon>
        <taxon>Bacillati</taxon>
        <taxon>Actinomycetota</taxon>
        <taxon>Actinomycetes</taxon>
        <taxon>Mycobacteriales</taxon>
        <taxon>Corynebacteriaceae</taxon>
        <taxon>Corynebacterium</taxon>
    </lineage>
</organism>
<reference evidence="11 12" key="1">
    <citation type="submission" date="2020-11" db="EMBL/GenBank/DDBJ databases">
        <title>Corynebacterium sp. MC1420.</title>
        <authorList>
            <person name="Zhou J."/>
        </authorList>
    </citation>
    <scope>NUCLEOTIDE SEQUENCE [LARGE SCALE GENOMIC DNA]</scope>
    <source>
        <strain evidence="11 12">MC1420</strain>
    </source>
</reference>
<evidence type="ECO:0000256" key="4">
    <source>
        <dbReference type="ARBA" id="ARBA00022989"/>
    </source>
</evidence>
<dbReference type="KEGG" id="cqn:G7Y29_08760"/>
<sequence>MRRRVANRGRYAETGGEVRMIAAFLSVALGGFLGGIARWALSRSPGGTAGTWAANAVGSAVLGFTVGMPGIWPLLLGTGFAGALSTWSTLSRELGLMIKQRRWREVARYALATVVAGLIGALFGLRYAARAFGS</sequence>
<evidence type="ECO:0000256" key="3">
    <source>
        <dbReference type="ARBA" id="ARBA00022692"/>
    </source>
</evidence>
<comment type="subcellular location">
    <subcellularLocation>
        <location evidence="1 10">Cell membrane</location>
        <topology evidence="1 10">Multi-pass membrane protein</topology>
    </subcellularLocation>
</comment>
<name>A0A7T0KM17_9CORY</name>
<keyword evidence="4 10" id="KW-1133">Transmembrane helix</keyword>
<evidence type="ECO:0000256" key="8">
    <source>
        <dbReference type="ARBA" id="ARBA00035585"/>
    </source>
</evidence>
<evidence type="ECO:0000256" key="6">
    <source>
        <dbReference type="ARBA" id="ARBA00023303"/>
    </source>
</evidence>
<dbReference type="EMBL" id="CP064955">
    <property type="protein sequence ID" value="QPK82934.1"/>
    <property type="molecule type" value="Genomic_DNA"/>
</dbReference>